<comment type="caution">
    <text evidence="8">The sequence shown here is derived from an EMBL/GenBank/DDBJ whole genome shotgun (WGS) entry which is preliminary data.</text>
</comment>
<evidence type="ECO:0000256" key="3">
    <source>
        <dbReference type="ARBA" id="ARBA00022630"/>
    </source>
</evidence>
<gene>
    <name evidence="8" type="ORF">Ssi02_31840</name>
</gene>
<dbReference type="Pfam" id="PF02771">
    <property type="entry name" value="Acyl-CoA_dh_N"/>
    <property type="match status" value="1"/>
</dbReference>
<feature type="domain" description="Acyl-CoA dehydrogenase/oxidase C-terminal" evidence="6">
    <location>
        <begin position="220"/>
        <end position="369"/>
    </location>
</feature>
<comment type="cofactor">
    <cofactor evidence="1">
        <name>FAD</name>
        <dbReference type="ChEBI" id="CHEBI:57692"/>
    </cofactor>
</comment>
<dbReference type="AlphaFoldDB" id="A0A919RFJ0"/>
<dbReference type="PANTHER" id="PTHR43884:SF20">
    <property type="entry name" value="ACYL-COA DEHYDROGENASE FADE28"/>
    <property type="match status" value="1"/>
</dbReference>
<evidence type="ECO:0000256" key="4">
    <source>
        <dbReference type="ARBA" id="ARBA00022827"/>
    </source>
</evidence>
<protein>
    <submittedName>
        <fullName evidence="8">Acyl-CoA dehydrogenase</fullName>
    </submittedName>
</protein>
<dbReference type="GO" id="GO:0003995">
    <property type="term" value="F:acyl-CoA dehydrogenase activity"/>
    <property type="evidence" value="ECO:0007669"/>
    <property type="project" value="TreeGrafter"/>
</dbReference>
<organism evidence="8 9">
    <name type="scientific">Sinosporangium siamense</name>
    <dbReference type="NCBI Taxonomy" id="1367973"/>
    <lineage>
        <taxon>Bacteria</taxon>
        <taxon>Bacillati</taxon>
        <taxon>Actinomycetota</taxon>
        <taxon>Actinomycetes</taxon>
        <taxon>Streptosporangiales</taxon>
        <taxon>Streptosporangiaceae</taxon>
        <taxon>Sinosporangium</taxon>
    </lineage>
</organism>
<evidence type="ECO:0000259" key="7">
    <source>
        <dbReference type="Pfam" id="PF02771"/>
    </source>
</evidence>
<dbReference type="Pfam" id="PF00441">
    <property type="entry name" value="Acyl-CoA_dh_1"/>
    <property type="match status" value="1"/>
</dbReference>
<dbReference type="InterPro" id="IPR009100">
    <property type="entry name" value="AcylCoA_DH/oxidase_NM_dom_sf"/>
</dbReference>
<evidence type="ECO:0000259" key="6">
    <source>
        <dbReference type="Pfam" id="PF00441"/>
    </source>
</evidence>
<sequence length="377" mass="38786">MSNEPTLLYTDVEGALRAGVRKLLDERCGLRGVLGCYDGDRSLVTGLWRGLNRELRLSALLVPEAHGGDGGSCREAAVVLEELGRVVAPVPFLTSAVVGTTALLASPAPAAAVLLSALAAGRRTVTLVVPLAAGPGAAAGLDIRVEAGELHGRVANVAGALEADVLLVPAARSGESVELWAVPAATAHIEPVSSLDMTRQLADVTLPGVPGELLAPAEAGRRAVGDALLTGAALLASEQLGLAQWCLDTTVDYVRLRRQFGRTIGSFQAVKHRLADLYVEVESMRAAARHAATACGGASGGASAESAVAASVAQAFCGTAAVHVAEEAIQLHGGIGMTWEHQLHLYLKRAKADQIAFGTPGSHHDELARLVALPPPV</sequence>
<dbReference type="Gene3D" id="1.10.540.10">
    <property type="entry name" value="Acyl-CoA dehydrogenase/oxidase, N-terminal domain"/>
    <property type="match status" value="1"/>
</dbReference>
<dbReference type="EMBL" id="BOOW01000020">
    <property type="protein sequence ID" value="GII92953.1"/>
    <property type="molecule type" value="Genomic_DNA"/>
</dbReference>
<dbReference type="Gene3D" id="1.20.140.10">
    <property type="entry name" value="Butyryl-CoA Dehydrogenase, subunit A, domain 3"/>
    <property type="match status" value="1"/>
</dbReference>
<dbReference type="GO" id="GO:0050660">
    <property type="term" value="F:flavin adenine dinucleotide binding"/>
    <property type="evidence" value="ECO:0007669"/>
    <property type="project" value="InterPro"/>
</dbReference>
<evidence type="ECO:0000256" key="1">
    <source>
        <dbReference type="ARBA" id="ARBA00001974"/>
    </source>
</evidence>
<dbReference type="RefSeq" id="WP_204026137.1">
    <property type="nucleotide sequence ID" value="NZ_BOOW01000020.1"/>
</dbReference>
<feature type="domain" description="Acyl-CoA dehydrogenase/oxidase N-terminal" evidence="7">
    <location>
        <begin position="13"/>
        <end position="98"/>
    </location>
</feature>
<keyword evidence="3" id="KW-0285">Flavoprotein</keyword>
<name>A0A919RFJ0_9ACTN</name>
<evidence type="ECO:0000256" key="5">
    <source>
        <dbReference type="ARBA" id="ARBA00023002"/>
    </source>
</evidence>
<proteinExistence type="inferred from homology"/>
<reference evidence="8" key="1">
    <citation type="submission" date="2021-01" db="EMBL/GenBank/DDBJ databases">
        <title>Whole genome shotgun sequence of Sinosporangium siamense NBRC 109515.</title>
        <authorList>
            <person name="Komaki H."/>
            <person name="Tamura T."/>
        </authorList>
    </citation>
    <scope>NUCLEOTIDE SEQUENCE</scope>
    <source>
        <strain evidence="8">NBRC 109515</strain>
    </source>
</reference>
<evidence type="ECO:0000313" key="9">
    <source>
        <dbReference type="Proteomes" id="UP000606172"/>
    </source>
</evidence>
<comment type="similarity">
    <text evidence="2">Belongs to the acyl-CoA dehydrogenase family.</text>
</comment>
<accession>A0A919RFJ0</accession>
<dbReference type="SUPFAM" id="SSF47203">
    <property type="entry name" value="Acyl-CoA dehydrogenase C-terminal domain-like"/>
    <property type="match status" value="1"/>
</dbReference>
<dbReference type="InterPro" id="IPR013786">
    <property type="entry name" value="AcylCoA_DH/ox_N"/>
</dbReference>
<keyword evidence="4" id="KW-0274">FAD</keyword>
<dbReference type="Proteomes" id="UP000606172">
    <property type="component" value="Unassembled WGS sequence"/>
</dbReference>
<dbReference type="InterPro" id="IPR036250">
    <property type="entry name" value="AcylCo_DH-like_C"/>
</dbReference>
<keyword evidence="9" id="KW-1185">Reference proteome</keyword>
<dbReference type="InterPro" id="IPR009075">
    <property type="entry name" value="AcylCo_DH/oxidase_C"/>
</dbReference>
<evidence type="ECO:0000313" key="8">
    <source>
        <dbReference type="EMBL" id="GII92953.1"/>
    </source>
</evidence>
<dbReference type="InterPro" id="IPR037069">
    <property type="entry name" value="AcylCoA_DH/ox_N_sf"/>
</dbReference>
<evidence type="ECO:0000256" key="2">
    <source>
        <dbReference type="ARBA" id="ARBA00009347"/>
    </source>
</evidence>
<dbReference type="SUPFAM" id="SSF56645">
    <property type="entry name" value="Acyl-CoA dehydrogenase NM domain-like"/>
    <property type="match status" value="1"/>
</dbReference>
<dbReference type="PANTHER" id="PTHR43884">
    <property type="entry name" value="ACYL-COA DEHYDROGENASE"/>
    <property type="match status" value="1"/>
</dbReference>
<keyword evidence="5" id="KW-0560">Oxidoreductase</keyword>